<name>A0A735R2J8_SALEN</name>
<sequence length="68" mass="7483">MSQPPLPAVCTQAASALLPVAIDYPAALALRQMAMQHDDYPKYLLAPEVSALLHYVPDLHRRMLLATL</sequence>
<evidence type="ECO:0000313" key="1">
    <source>
        <dbReference type="EMBL" id="HAE7106716.1"/>
    </source>
</evidence>
<reference evidence="1" key="1">
    <citation type="journal article" date="2018" name="Genome Biol.">
        <title>SKESA: strategic k-mer extension for scrupulous assemblies.</title>
        <authorList>
            <person name="Souvorov A."/>
            <person name="Agarwala R."/>
            <person name="Lipman D.J."/>
        </authorList>
    </citation>
    <scope>NUCLEOTIDE SEQUENCE</scope>
    <source>
        <strain evidence="1">2012K-0597</strain>
    </source>
</reference>
<accession>A0A735R2J8</accession>
<proteinExistence type="predicted"/>
<gene>
    <name evidence="1" type="ORF">G4O34_004448</name>
</gene>
<organism evidence="1">
    <name type="scientific">Salmonella enteritidis</name>
    <dbReference type="NCBI Taxonomy" id="149539"/>
    <lineage>
        <taxon>Bacteria</taxon>
        <taxon>Pseudomonadati</taxon>
        <taxon>Pseudomonadota</taxon>
        <taxon>Gammaproteobacteria</taxon>
        <taxon>Enterobacterales</taxon>
        <taxon>Enterobacteriaceae</taxon>
        <taxon>Salmonella</taxon>
    </lineage>
</organism>
<reference evidence="1" key="2">
    <citation type="submission" date="2018-07" db="EMBL/GenBank/DDBJ databases">
        <authorList>
            <consortium name="NCBI Pathogen Detection Project"/>
        </authorList>
    </citation>
    <scope>NUCLEOTIDE SEQUENCE</scope>
    <source>
        <strain evidence="1">2012K-0597</strain>
    </source>
</reference>
<dbReference type="EMBL" id="DAASUS010000036">
    <property type="protein sequence ID" value="HAE7106716.1"/>
    <property type="molecule type" value="Genomic_DNA"/>
</dbReference>
<feature type="non-terminal residue" evidence="1">
    <location>
        <position position="68"/>
    </location>
</feature>
<dbReference type="AlphaFoldDB" id="A0A735R2J8"/>
<protein>
    <submittedName>
        <fullName evidence="1">Phage integrase family protein</fullName>
    </submittedName>
</protein>
<comment type="caution">
    <text evidence="1">The sequence shown here is derived from an EMBL/GenBank/DDBJ whole genome shotgun (WGS) entry which is preliminary data.</text>
</comment>